<organism evidence="1 2">
    <name type="scientific">Tetrapisispora phaffii (strain ATCC 24235 / CBS 4417 / NBRC 1672 / NRRL Y-8282 / UCD 70-5)</name>
    <name type="common">Yeast</name>
    <name type="synonym">Fabospora phaffii</name>
    <dbReference type="NCBI Taxonomy" id="1071381"/>
    <lineage>
        <taxon>Eukaryota</taxon>
        <taxon>Fungi</taxon>
        <taxon>Dikarya</taxon>
        <taxon>Ascomycota</taxon>
        <taxon>Saccharomycotina</taxon>
        <taxon>Saccharomycetes</taxon>
        <taxon>Saccharomycetales</taxon>
        <taxon>Saccharomycetaceae</taxon>
        <taxon>Tetrapisispora</taxon>
    </lineage>
</organism>
<dbReference type="eggNOG" id="ENOG502RAS5">
    <property type="taxonomic scope" value="Eukaryota"/>
</dbReference>
<sequence>MNFDSDLFQKWLFTRRVKNVNCIGSPVSENGAGGREDIPNEIEELKKIYDVLYMKDVRDVKTEFSDLTVASAMEYQNNLANLSVSSNFKANNNELYDEFIKRVKREKVNREPVLCKSRIQDPAMLLLPPNERLLVEDLENDISEMPGALDIINVYGNTFCCYKNWCFTAIKGKISIHNIDELTDGKHISTTIDLNKFYQSNNFNELYSSLGMSRYAPMKRNDELDLDIDMDIDNELNEHITFMKISKLMDIDVLCVTTELSHAFIISIQDILEQTNINNKSNKLCNFSSDIKPENLNIWIFKVSESCWSIDIFDNLSDGMAFIAIGHNKPGITIFSIPFEKLKRNYRPSVEYSKSRKINVQEILCGHNIPSLKFLPEQVDSNGNILLVFASIFGNVATMKIKLDKDFNKIVCNIHDYQLFDEYCWNIINLKRTDFLKVSKFEFLTLNYQNNYKKSIISSIYQDSTLFGLVPESVLVSDDLGIGTLTTQISVPLSNISHRRTDYIDSDIKLRYTCFDDDNSIIEGTLKPEIALTYDPLSEYYDYNYDNSLTWDDKVKYSTRIQSLCHYHPFMDYSKFDFGSNFNQTFEKWIISNEKLDDNNRNGNGKTESNYLLEYAFTFTDGNAEANLGRSQKLKLCQEMIEDNKYENNKPSQLLYISNDWYESSDDENHIDITTRLPNELIKNKNSQKEIQIDSHAKKVKKLLFELIDKEKSLISLRGYELKEYDDDFLLVTTKNKIYLTKLHPLIITSFTTDDIFPISDMSFCEYKEIFQAIHGIKYVVHLKEVNAVAVASSAGLISILRLTEFKGLYSFRQEYIMGWEVQDPRTMDRTNFYCILETILRDGYSNRYYCMTDDLHLPFRNILGMDYRYMPGNKIEDYEPYVILYVYYESYIHRFKISVNSESNIPI</sequence>
<evidence type="ECO:0000313" key="1">
    <source>
        <dbReference type="EMBL" id="CCE64716.1"/>
    </source>
</evidence>
<dbReference type="EMBL" id="HE612864">
    <property type="protein sequence ID" value="CCE64716.1"/>
    <property type="molecule type" value="Genomic_DNA"/>
</dbReference>
<protein>
    <submittedName>
        <fullName evidence="1">Uncharacterized protein</fullName>
    </submittedName>
</protein>
<keyword evidence="2" id="KW-1185">Reference proteome</keyword>
<accession>G8BXT8</accession>
<dbReference type="STRING" id="1071381.G8BXT8"/>
<dbReference type="OMA" id="YSFRQEY"/>
<dbReference type="Proteomes" id="UP000005666">
    <property type="component" value="Chromosome 9"/>
</dbReference>
<dbReference type="HOGENOM" id="CLU_013329_0_0_1"/>
<gene>
    <name evidence="1" type="primary">TPHA0I02120</name>
    <name evidence="1" type="ordered locus">TPHA_0I02120</name>
</gene>
<proteinExistence type="predicted"/>
<evidence type="ECO:0000313" key="2">
    <source>
        <dbReference type="Proteomes" id="UP000005666"/>
    </source>
</evidence>
<name>G8BXT8_TETPH</name>
<dbReference type="GeneID" id="11534488"/>
<dbReference type="AlphaFoldDB" id="G8BXT8"/>
<dbReference type="OrthoDB" id="4068815at2759"/>
<dbReference type="InterPro" id="IPR014839">
    <property type="entry name" value="Crt10"/>
</dbReference>
<dbReference type="RefSeq" id="XP_003687150.1">
    <property type="nucleotide sequence ID" value="XM_003687102.1"/>
</dbReference>
<dbReference type="KEGG" id="tpf:TPHA_0I02120"/>
<reference evidence="1 2" key="1">
    <citation type="journal article" date="2011" name="Proc. Natl. Acad. Sci. U.S.A.">
        <title>Evolutionary erosion of yeast sex chromosomes by mating-type switching accidents.</title>
        <authorList>
            <person name="Gordon J.L."/>
            <person name="Armisen D."/>
            <person name="Proux-Wera E."/>
            <person name="Oheigeartaigh S.S."/>
            <person name="Byrne K.P."/>
            <person name="Wolfe K.H."/>
        </authorList>
    </citation>
    <scope>NUCLEOTIDE SEQUENCE [LARGE SCALE GENOMIC DNA]</scope>
    <source>
        <strain evidence="2">ATCC 24235 / CBS 4417 / NBRC 1672 / NRRL Y-8282 / UCD 70-5</strain>
    </source>
</reference>
<dbReference type="Pfam" id="PF08728">
    <property type="entry name" value="CRT10"/>
    <property type="match status" value="2"/>
</dbReference>